<evidence type="ECO:0000313" key="2">
    <source>
        <dbReference type="EMBL" id="KAA5470612.1"/>
    </source>
</evidence>
<sequence length="97" mass="11486">MEIISMDIRTFDALMARVKAIEEKTDSLCKKQEDLGLKKWLDNQEVCDILGISKRTLQEYRNKGLLPFGRFKNKLFYKPEDVEKVLQSYYHINSKKL</sequence>
<reference evidence="2 3" key="1">
    <citation type="journal article" date="2019" name="Nat. Med.">
        <title>A library of human gut bacterial isolates paired with longitudinal multiomics data enables mechanistic microbiome research.</title>
        <authorList>
            <person name="Poyet M."/>
            <person name="Groussin M."/>
            <person name="Gibbons S.M."/>
            <person name="Avila-Pacheco J."/>
            <person name="Jiang X."/>
            <person name="Kearney S.M."/>
            <person name="Perrotta A.R."/>
            <person name="Berdy B."/>
            <person name="Zhao S."/>
            <person name="Lieberman T.D."/>
            <person name="Swanson P.K."/>
            <person name="Smith M."/>
            <person name="Roesemann S."/>
            <person name="Alexander J.E."/>
            <person name="Rich S.A."/>
            <person name="Livny J."/>
            <person name="Vlamakis H."/>
            <person name="Clish C."/>
            <person name="Bullock K."/>
            <person name="Deik A."/>
            <person name="Scott J."/>
            <person name="Pierce K.A."/>
            <person name="Xavier R.J."/>
            <person name="Alm E.J."/>
        </authorList>
    </citation>
    <scope>NUCLEOTIDE SEQUENCE [LARGE SCALE GENOMIC DNA]</scope>
    <source>
        <strain evidence="2 3">BIOML-A25</strain>
    </source>
</reference>
<dbReference type="Gene3D" id="1.10.1660.10">
    <property type="match status" value="1"/>
</dbReference>
<dbReference type="SUPFAM" id="SSF46955">
    <property type="entry name" value="Putative DNA-binding domain"/>
    <property type="match status" value="1"/>
</dbReference>
<dbReference type="PANTHER" id="PTHR34585:SF22">
    <property type="entry name" value="HELIX-TURN-HELIX DOMAIN-CONTAINING PROTEIN"/>
    <property type="match status" value="1"/>
</dbReference>
<organism evidence="2 3">
    <name type="scientific">Bacteroides caccae</name>
    <dbReference type="NCBI Taxonomy" id="47678"/>
    <lineage>
        <taxon>Bacteria</taxon>
        <taxon>Pseudomonadati</taxon>
        <taxon>Bacteroidota</taxon>
        <taxon>Bacteroidia</taxon>
        <taxon>Bacteroidales</taxon>
        <taxon>Bacteroidaceae</taxon>
        <taxon>Bacteroides</taxon>
    </lineage>
</organism>
<dbReference type="EMBL" id="VVYJ01000021">
    <property type="protein sequence ID" value="KAA5470612.1"/>
    <property type="molecule type" value="Genomic_DNA"/>
</dbReference>
<feature type="domain" description="Helix-turn-helix" evidence="1">
    <location>
        <begin position="40"/>
        <end position="88"/>
    </location>
</feature>
<dbReference type="AlphaFoldDB" id="A0A6H9Q770"/>
<accession>A0A6H9Q770</accession>
<dbReference type="RefSeq" id="WP_130057515.1">
    <property type="nucleotide sequence ID" value="NZ_RCXH01000023.1"/>
</dbReference>
<dbReference type="InterPro" id="IPR009061">
    <property type="entry name" value="DNA-bd_dom_put_sf"/>
</dbReference>
<dbReference type="Proteomes" id="UP000427825">
    <property type="component" value="Unassembled WGS sequence"/>
</dbReference>
<evidence type="ECO:0000259" key="1">
    <source>
        <dbReference type="Pfam" id="PF12728"/>
    </source>
</evidence>
<gene>
    <name evidence="2" type="ORF">F2Y39_21890</name>
</gene>
<dbReference type="InterPro" id="IPR041657">
    <property type="entry name" value="HTH_17"/>
</dbReference>
<dbReference type="PANTHER" id="PTHR34585">
    <property type="match status" value="1"/>
</dbReference>
<protein>
    <submittedName>
        <fullName evidence="2">Helix-turn-helix domain-containing protein</fullName>
    </submittedName>
</protein>
<proteinExistence type="predicted"/>
<comment type="caution">
    <text evidence="2">The sequence shown here is derived from an EMBL/GenBank/DDBJ whole genome shotgun (WGS) entry which is preliminary data.</text>
</comment>
<evidence type="ECO:0000313" key="3">
    <source>
        <dbReference type="Proteomes" id="UP000427825"/>
    </source>
</evidence>
<dbReference type="Pfam" id="PF12728">
    <property type="entry name" value="HTH_17"/>
    <property type="match status" value="1"/>
</dbReference>
<name>A0A6H9Q770_9BACE</name>